<dbReference type="AlphaFoldDB" id="A0A3S9B3Y8"/>
<protein>
    <submittedName>
        <fullName evidence="1">Uncharacterized protein</fullName>
    </submittedName>
</protein>
<proteinExistence type="predicted"/>
<dbReference type="KEGG" id="abaw:D5400_10460"/>
<evidence type="ECO:0000313" key="2">
    <source>
        <dbReference type="Proteomes" id="UP000268192"/>
    </source>
</evidence>
<reference evidence="1 2" key="1">
    <citation type="submission" date="2018-09" db="EMBL/GenBank/DDBJ databases">
        <title>Marinorhizobium profundi gen. nov., sp. nov., isolated from a deep-sea sediment sample from the New Britain Trench and proposal of Marinorhizobiaceae fam. nov. in the order Rhizobiales of the class Alphaproteobacteria.</title>
        <authorList>
            <person name="Cao J."/>
        </authorList>
    </citation>
    <scope>NUCLEOTIDE SEQUENCE [LARGE SCALE GENOMIC DNA]</scope>
    <source>
        <strain evidence="1 2">WS11</strain>
    </source>
</reference>
<gene>
    <name evidence="1" type="ORF">D5400_10460</name>
</gene>
<name>A0A3S9B3Y8_9HYPH</name>
<dbReference type="EMBL" id="CP032509">
    <property type="protein sequence ID" value="AZN71642.1"/>
    <property type="molecule type" value="Genomic_DNA"/>
</dbReference>
<sequence length="70" mass="8120">MHQPQVPKTILGQRTRINPADPWPALKMRRQLPVDAYKKAREKRRADDVHPFHDQISGLIFVLLVVDDVP</sequence>
<organism evidence="1 2">
    <name type="scientific">Georhizobium profundi</name>
    <dbReference type="NCBI Taxonomy" id="2341112"/>
    <lineage>
        <taxon>Bacteria</taxon>
        <taxon>Pseudomonadati</taxon>
        <taxon>Pseudomonadota</taxon>
        <taxon>Alphaproteobacteria</taxon>
        <taxon>Hyphomicrobiales</taxon>
        <taxon>Rhizobiaceae</taxon>
        <taxon>Georhizobium</taxon>
    </lineage>
</organism>
<evidence type="ECO:0000313" key="1">
    <source>
        <dbReference type="EMBL" id="AZN71642.1"/>
    </source>
</evidence>
<keyword evidence="2" id="KW-1185">Reference proteome</keyword>
<accession>A0A3S9B3Y8</accession>
<dbReference type="Proteomes" id="UP000268192">
    <property type="component" value="Chromosome"/>
</dbReference>